<keyword evidence="2" id="KW-0812">Transmembrane</keyword>
<evidence type="ECO:0000256" key="2">
    <source>
        <dbReference type="SAM" id="Phobius"/>
    </source>
</evidence>
<dbReference type="eggNOG" id="COG0457">
    <property type="taxonomic scope" value="Bacteria"/>
</dbReference>
<keyword evidence="1" id="KW-0802">TPR repeat</keyword>
<dbReference type="SUPFAM" id="SSF48452">
    <property type="entry name" value="TPR-like"/>
    <property type="match status" value="1"/>
</dbReference>
<dbReference type="Pfam" id="PF13174">
    <property type="entry name" value="TPR_6"/>
    <property type="match status" value="2"/>
</dbReference>
<dbReference type="PROSITE" id="PS50005">
    <property type="entry name" value="TPR"/>
    <property type="match status" value="1"/>
</dbReference>
<organism evidence="3 4">
    <name type="scientific">Hoylesella timonensis CRIS 5C-B1</name>
    <dbReference type="NCBI Taxonomy" id="679189"/>
    <lineage>
        <taxon>Bacteria</taxon>
        <taxon>Pseudomonadati</taxon>
        <taxon>Bacteroidota</taxon>
        <taxon>Bacteroidia</taxon>
        <taxon>Bacteroidales</taxon>
        <taxon>Prevotellaceae</taxon>
        <taxon>Hoylesella</taxon>
    </lineage>
</organism>
<name>D1W1N4_9BACT</name>
<keyword evidence="4" id="KW-1185">Reference proteome</keyword>
<keyword evidence="2" id="KW-0472">Membrane</keyword>
<gene>
    <name evidence="3" type="ORF">HMPREF9019_1632</name>
</gene>
<protein>
    <submittedName>
        <fullName evidence="3">Tetratricopeptide repeat protein</fullName>
    </submittedName>
</protein>
<reference evidence="3 4" key="1">
    <citation type="submission" date="2009-12" db="EMBL/GenBank/DDBJ databases">
        <title>Genome Sequence of Prevotella timonensis CRIS 5C-B1.</title>
        <authorList>
            <person name="Durkin A.S."/>
            <person name="Madupu R."/>
            <person name="Torralba M."/>
            <person name="Methe B."/>
            <person name="Sutton G."/>
            <person name="Strausberg R.L."/>
            <person name="Nelson K.E."/>
        </authorList>
    </citation>
    <scope>NUCLEOTIDE SEQUENCE [LARGE SCALE GENOMIC DNA]</scope>
    <source>
        <strain evidence="3 4">CRIS 5C-B1</strain>
    </source>
</reference>
<evidence type="ECO:0000313" key="4">
    <source>
        <dbReference type="Proteomes" id="UP000004001"/>
    </source>
</evidence>
<dbReference type="Pfam" id="PF13176">
    <property type="entry name" value="TPR_7"/>
    <property type="match status" value="1"/>
</dbReference>
<dbReference type="EMBL" id="ADEF01000065">
    <property type="protein sequence ID" value="EFA96720.1"/>
    <property type="molecule type" value="Genomic_DNA"/>
</dbReference>
<dbReference type="InterPro" id="IPR019734">
    <property type="entry name" value="TPR_rpt"/>
</dbReference>
<dbReference type="InterPro" id="IPR011990">
    <property type="entry name" value="TPR-like_helical_dom_sf"/>
</dbReference>
<evidence type="ECO:0000313" key="3">
    <source>
        <dbReference type="EMBL" id="EFA96720.1"/>
    </source>
</evidence>
<feature type="transmembrane region" description="Helical" evidence="2">
    <location>
        <begin position="55"/>
        <end position="76"/>
    </location>
</feature>
<evidence type="ECO:0000256" key="1">
    <source>
        <dbReference type="PROSITE-ProRule" id="PRU00339"/>
    </source>
</evidence>
<accession>D1W1N4</accession>
<keyword evidence="2" id="KW-1133">Transmembrane helix</keyword>
<sequence length="259" mass="28882">MAWDVILARFMPKDENRKNKYKYYHKMANKQVKGVEETNEALTKSQAFFVKNKKAIIISAAAIVVIIVGIFLYSAYVQKPRAEKASTELGKGQQYFNAGDFEKALNGDKVNYNGFLKIASDYSSTDAGNLANLYAGLCYANMDKWNEAVQYLDKFNGKDDAMISPAALAALGNAYAHVNQLDKAVSTLKKAAEKADSKAEGKVNYSLAPTFMMQAAEILESQNKKEEALKIYQDIKKKYINSAVVQSSEIDKYIERASR</sequence>
<feature type="repeat" description="TPR" evidence="1">
    <location>
        <begin position="165"/>
        <end position="198"/>
    </location>
</feature>
<dbReference type="Proteomes" id="UP000004001">
    <property type="component" value="Unassembled WGS sequence"/>
</dbReference>
<proteinExistence type="predicted"/>
<comment type="caution">
    <text evidence="3">The sequence shown here is derived from an EMBL/GenBank/DDBJ whole genome shotgun (WGS) entry which is preliminary data.</text>
</comment>
<dbReference type="AlphaFoldDB" id="D1W1N4"/>
<dbReference type="Gene3D" id="1.25.40.10">
    <property type="entry name" value="Tetratricopeptide repeat domain"/>
    <property type="match status" value="2"/>
</dbReference>